<dbReference type="SUPFAM" id="SSF56601">
    <property type="entry name" value="beta-lactamase/transpeptidase-like"/>
    <property type="match status" value="1"/>
</dbReference>
<name>A0A1H0DE34_9PSED</name>
<dbReference type="PANTHER" id="PTHR21581:SF26">
    <property type="entry name" value="D-ALANYL-D-ALANINE ENDOPEPTIDASE"/>
    <property type="match status" value="1"/>
</dbReference>
<keyword evidence="4" id="KW-0133">Cell shape</keyword>
<dbReference type="PRINTS" id="PR00725">
    <property type="entry name" value="DADACBPTASE1"/>
</dbReference>
<keyword evidence="3" id="KW-0378">Hydrolase</keyword>
<evidence type="ECO:0000256" key="5">
    <source>
        <dbReference type="ARBA" id="ARBA00022984"/>
    </source>
</evidence>
<organism evidence="12 13">
    <name type="scientific">Pseudomonas jinjuensis</name>
    <dbReference type="NCBI Taxonomy" id="198616"/>
    <lineage>
        <taxon>Bacteria</taxon>
        <taxon>Pseudomonadati</taxon>
        <taxon>Pseudomonadota</taxon>
        <taxon>Gammaproteobacteria</taxon>
        <taxon>Pseudomonadales</taxon>
        <taxon>Pseudomonadaceae</taxon>
        <taxon>Pseudomonas</taxon>
    </lineage>
</organism>
<dbReference type="InterPro" id="IPR018044">
    <property type="entry name" value="Peptidase_S11"/>
</dbReference>
<accession>A0A1H0DE34</accession>
<evidence type="ECO:0000256" key="3">
    <source>
        <dbReference type="ARBA" id="ARBA00022801"/>
    </source>
</evidence>
<dbReference type="InterPro" id="IPR012338">
    <property type="entry name" value="Beta-lactam/transpept-like"/>
</dbReference>
<dbReference type="GO" id="GO:0006508">
    <property type="term" value="P:proteolysis"/>
    <property type="evidence" value="ECO:0007669"/>
    <property type="project" value="InterPro"/>
</dbReference>
<dbReference type="EMBL" id="FNIJ01000004">
    <property type="protein sequence ID" value="SDN68286.1"/>
    <property type="molecule type" value="Genomic_DNA"/>
</dbReference>
<evidence type="ECO:0000256" key="8">
    <source>
        <dbReference type="PIRSR" id="PIRSR618044-2"/>
    </source>
</evidence>
<feature type="active site" description="Proton acceptor" evidence="7">
    <location>
        <position position="71"/>
    </location>
</feature>
<protein>
    <submittedName>
        <fullName evidence="12">D-alanyl-D-alanine endopeptidase (Penicillin-binding protein 7)</fullName>
    </submittedName>
</protein>
<dbReference type="RefSeq" id="WP_084311794.1">
    <property type="nucleotide sequence ID" value="NZ_FNIJ01000004.1"/>
</dbReference>
<feature type="active site" description="Acyl-ester intermediate" evidence="7">
    <location>
        <position position="68"/>
    </location>
</feature>
<gene>
    <name evidence="12" type="ORF">SAMN05216193_104252</name>
</gene>
<dbReference type="GO" id="GO:0009002">
    <property type="term" value="F:serine-type D-Ala-D-Ala carboxypeptidase activity"/>
    <property type="evidence" value="ECO:0007669"/>
    <property type="project" value="InterPro"/>
</dbReference>
<evidence type="ECO:0000256" key="7">
    <source>
        <dbReference type="PIRSR" id="PIRSR618044-1"/>
    </source>
</evidence>
<keyword evidence="5" id="KW-0573">Peptidoglycan synthesis</keyword>
<evidence type="ECO:0000259" key="11">
    <source>
        <dbReference type="Pfam" id="PF00768"/>
    </source>
</evidence>
<dbReference type="OrthoDB" id="5688590at2"/>
<dbReference type="NCBIfam" id="NF008668">
    <property type="entry name" value="PRK11669.1"/>
    <property type="match status" value="1"/>
</dbReference>
<dbReference type="Gene3D" id="3.40.710.10">
    <property type="entry name" value="DD-peptidase/beta-lactamase superfamily"/>
    <property type="match status" value="1"/>
</dbReference>
<dbReference type="PANTHER" id="PTHR21581">
    <property type="entry name" value="D-ALANYL-D-ALANINE CARBOXYPEPTIDASE"/>
    <property type="match status" value="1"/>
</dbReference>
<dbReference type="Pfam" id="PF00768">
    <property type="entry name" value="Peptidase_S11"/>
    <property type="match status" value="1"/>
</dbReference>
<dbReference type="GO" id="GO:0071555">
    <property type="term" value="P:cell wall organization"/>
    <property type="evidence" value="ECO:0007669"/>
    <property type="project" value="UniProtKB-KW"/>
</dbReference>
<evidence type="ECO:0000256" key="10">
    <source>
        <dbReference type="SAM" id="SignalP"/>
    </source>
</evidence>
<feature type="binding site" evidence="8">
    <location>
        <position position="232"/>
    </location>
    <ligand>
        <name>substrate</name>
    </ligand>
</feature>
<evidence type="ECO:0000256" key="4">
    <source>
        <dbReference type="ARBA" id="ARBA00022960"/>
    </source>
</evidence>
<feature type="signal peptide" evidence="10">
    <location>
        <begin position="1"/>
        <end position="26"/>
    </location>
</feature>
<evidence type="ECO:0000256" key="2">
    <source>
        <dbReference type="ARBA" id="ARBA00022729"/>
    </source>
</evidence>
<comment type="similarity">
    <text evidence="1 9">Belongs to the peptidase S11 family.</text>
</comment>
<keyword evidence="13" id="KW-1185">Reference proteome</keyword>
<evidence type="ECO:0000256" key="6">
    <source>
        <dbReference type="ARBA" id="ARBA00023316"/>
    </source>
</evidence>
<feature type="active site" evidence="7">
    <location>
        <position position="125"/>
    </location>
</feature>
<dbReference type="Proteomes" id="UP000242957">
    <property type="component" value="Unassembled WGS sequence"/>
</dbReference>
<evidence type="ECO:0000313" key="12">
    <source>
        <dbReference type="EMBL" id="SDN68286.1"/>
    </source>
</evidence>
<dbReference type="AlphaFoldDB" id="A0A1H0DE34"/>
<evidence type="ECO:0000256" key="9">
    <source>
        <dbReference type="RuleBase" id="RU004016"/>
    </source>
</evidence>
<dbReference type="GO" id="GO:0008360">
    <property type="term" value="P:regulation of cell shape"/>
    <property type="evidence" value="ECO:0007669"/>
    <property type="project" value="UniProtKB-KW"/>
</dbReference>
<proteinExistence type="inferred from homology"/>
<feature type="chain" id="PRO_5017426234" evidence="10">
    <location>
        <begin position="27"/>
        <end position="310"/>
    </location>
</feature>
<keyword evidence="2 10" id="KW-0732">Signal</keyword>
<sequence>MTIRRSILSLLLVACTSVVCSSNIVAAEKLPAAAKPLVLASGSALVVDLQSDRVVYSSNPDVVVPIASVTKLMAAMVVLDARLPMSEMLDVDISETAEMKGVYSRVRLNSRIDRQEMLHLALMSSENRAAASLAHHYPGGTPAFVKAMNAKARALGMTRTHFKEPTGLSEYNRSTARDLIRLVKAAYQYPLIRELSTTPSGSARFTHPNYTLGFFNTNPLTRNPKWDIRLTKTGFTDEAGHCLVMVTVMNGRPVALALLDALGKRTHVGDASRIRTWVETGRVSPVPAEALRYKLQKSQLRQVTSIQRAD</sequence>
<evidence type="ECO:0000256" key="1">
    <source>
        <dbReference type="ARBA" id="ARBA00007164"/>
    </source>
</evidence>
<feature type="domain" description="Peptidase S11 D-alanyl-D-alanine carboxypeptidase A N-terminal" evidence="11">
    <location>
        <begin position="35"/>
        <end position="261"/>
    </location>
</feature>
<dbReference type="GO" id="GO:0009252">
    <property type="term" value="P:peptidoglycan biosynthetic process"/>
    <property type="evidence" value="ECO:0007669"/>
    <property type="project" value="UniProtKB-KW"/>
</dbReference>
<dbReference type="InterPro" id="IPR001967">
    <property type="entry name" value="Peptidase_S11_N"/>
</dbReference>
<dbReference type="STRING" id="198616.SAMN05216193_104252"/>
<keyword evidence="6" id="KW-0961">Cell wall biogenesis/degradation</keyword>
<reference evidence="13" key="1">
    <citation type="submission" date="2016-10" db="EMBL/GenBank/DDBJ databases">
        <authorList>
            <person name="Varghese N."/>
            <person name="Submissions S."/>
        </authorList>
    </citation>
    <scope>NUCLEOTIDE SEQUENCE [LARGE SCALE GENOMIC DNA]</scope>
    <source>
        <strain evidence="13">JCM 21621</strain>
    </source>
</reference>
<evidence type="ECO:0000313" key="13">
    <source>
        <dbReference type="Proteomes" id="UP000242957"/>
    </source>
</evidence>